<accession>A0A427TDQ6</accession>
<proteinExistence type="predicted"/>
<dbReference type="InterPro" id="IPR027417">
    <property type="entry name" value="P-loop_NTPase"/>
</dbReference>
<dbReference type="GO" id="GO:0016887">
    <property type="term" value="F:ATP hydrolysis activity"/>
    <property type="evidence" value="ECO:0007669"/>
    <property type="project" value="InterPro"/>
</dbReference>
<dbReference type="InterPro" id="IPR038729">
    <property type="entry name" value="Rad50/SbcC_AAA"/>
</dbReference>
<keyword evidence="1" id="KW-0175">Coiled coil</keyword>
<comment type="caution">
    <text evidence="3">The sequence shown here is derived from an EMBL/GenBank/DDBJ whole genome shotgun (WGS) entry which is preliminary data.</text>
</comment>
<feature type="coiled-coil region" evidence="1">
    <location>
        <begin position="232"/>
        <end position="259"/>
    </location>
</feature>
<gene>
    <name evidence="3" type="ORF">EJA10_22970</name>
</gene>
<evidence type="ECO:0000313" key="3">
    <source>
        <dbReference type="EMBL" id="RSD20622.1"/>
    </source>
</evidence>
<organism evidence="3 4">
    <name type="scientific">Mesobacillus subterraneus</name>
    <dbReference type="NCBI Taxonomy" id="285983"/>
    <lineage>
        <taxon>Bacteria</taxon>
        <taxon>Bacillati</taxon>
        <taxon>Bacillota</taxon>
        <taxon>Bacilli</taxon>
        <taxon>Bacillales</taxon>
        <taxon>Bacillaceae</taxon>
        <taxon>Mesobacillus</taxon>
    </lineage>
</organism>
<name>A0A427TDQ6_9BACI</name>
<dbReference type="Gene3D" id="3.40.50.300">
    <property type="entry name" value="P-loop containing nucleotide triphosphate hydrolases"/>
    <property type="match status" value="1"/>
</dbReference>
<feature type="coiled-coil region" evidence="1">
    <location>
        <begin position="430"/>
        <end position="457"/>
    </location>
</feature>
<sequence>MRNGFLLKRLRIIGPNKPYAEIEFFKGLNVISGPSDTGKTYIFQCINFMLGATNPPKQISESEGYERIFLEIVTYKGSTYTLSRKLSGGDFFKYSCSINDVTSASSYEILKPKHNADDSKNISSFLLSLSGFKLGELIKKNKKNITRTLSFRDIARLILADEERIITESSPIISENKTNNTAEKSVFKLLITGRDDSGVTEIADPKIRKAKLEAKLELIDSLIDKVCSELIANKLAENENDLKEEVEQFKELLNVISTQIEERTNSVKTIWREIQELESRQLTINELLKRFTLLMDQYRADLQRLEFINEGNQYFTQLQYEKCPYCHQSLTVHNCDRGNQSSVFNKYEGDEITVACQIEADKINLSLKDLEETIKNLKEEHIEIEKNKLEKKIQYNNEKEILSNDLEPQSFKIKNELSTLFDKQKKYNFVVSKKEQFNDLEIEKMDIQQKLTAKQSQTPENDDKSNGITSSLMKLNEVILSLLNEWKFPEIFSVQFDQEQYDFLLSNKPRKNFGKGIRAISFSAFIIGLMKYCRAFKLPHPGFVVLDSPLTTFRDRDKQNEDVSESIQESFFLYLSNIEEQVIVLENKEPSENAKGKMNFIEFTNIPGIGREGFFIK</sequence>
<reference evidence="4" key="1">
    <citation type="submission" date="2018-12" db="EMBL/GenBank/DDBJ databases">
        <title>Bacillus chawlae sp. nov., Bacillus glennii sp. nov., and Bacillus saganii sp. nov. Isolated from the Vehicle Assembly Building at Kennedy Space Center where the Viking Spacecraft were Assembled.</title>
        <authorList>
            <person name="Seuylemezian A."/>
            <person name="Vaishampayan P."/>
        </authorList>
    </citation>
    <scope>NUCLEOTIDE SEQUENCE [LARGE SCALE GENOMIC DNA]</scope>
    <source>
        <strain evidence="4">DSM 13966</strain>
    </source>
</reference>
<dbReference type="EMBL" id="RSFW01000040">
    <property type="protein sequence ID" value="RSD20622.1"/>
    <property type="molecule type" value="Genomic_DNA"/>
</dbReference>
<dbReference type="OrthoDB" id="103556at2"/>
<feature type="domain" description="Rad50/SbcC-type AAA" evidence="2">
    <location>
        <begin position="20"/>
        <end position="261"/>
    </location>
</feature>
<dbReference type="SUPFAM" id="SSF52540">
    <property type="entry name" value="P-loop containing nucleoside triphosphate hydrolases"/>
    <property type="match status" value="1"/>
</dbReference>
<feature type="coiled-coil region" evidence="1">
    <location>
        <begin position="360"/>
        <end position="394"/>
    </location>
</feature>
<dbReference type="GO" id="GO:0006302">
    <property type="term" value="P:double-strand break repair"/>
    <property type="evidence" value="ECO:0007669"/>
    <property type="project" value="InterPro"/>
</dbReference>
<dbReference type="Pfam" id="PF13476">
    <property type="entry name" value="AAA_23"/>
    <property type="match status" value="1"/>
</dbReference>
<evidence type="ECO:0000259" key="2">
    <source>
        <dbReference type="Pfam" id="PF13476"/>
    </source>
</evidence>
<evidence type="ECO:0000256" key="1">
    <source>
        <dbReference type="SAM" id="Coils"/>
    </source>
</evidence>
<dbReference type="AlphaFoldDB" id="A0A427TDQ6"/>
<dbReference type="RefSeq" id="WP_125482339.1">
    <property type="nucleotide sequence ID" value="NZ_RSFW01000040.1"/>
</dbReference>
<evidence type="ECO:0000313" key="4">
    <source>
        <dbReference type="Proteomes" id="UP000279911"/>
    </source>
</evidence>
<dbReference type="Proteomes" id="UP000279911">
    <property type="component" value="Unassembled WGS sequence"/>
</dbReference>
<protein>
    <recommendedName>
        <fullName evidence="2">Rad50/SbcC-type AAA domain-containing protein</fullName>
    </recommendedName>
</protein>